<evidence type="ECO:0008006" key="3">
    <source>
        <dbReference type="Google" id="ProtNLM"/>
    </source>
</evidence>
<feature type="region of interest" description="Disordered" evidence="1">
    <location>
        <begin position="56"/>
        <end position="149"/>
    </location>
</feature>
<gene>
    <name evidence="2" type="ORF">FJAP1339_LOCUS11584</name>
</gene>
<dbReference type="PANTHER" id="PTHR31827">
    <property type="entry name" value="EMB|CAB89363.1"/>
    <property type="match status" value="1"/>
</dbReference>
<evidence type="ECO:0000313" key="2">
    <source>
        <dbReference type="EMBL" id="CAD9874044.1"/>
    </source>
</evidence>
<sequence>MQQQINLVAHGLGTAEQQSPQTFPTRSALVNFLLQILCPNESGGGVHASSNVLRGQAPSGCSGSNDSSCSTNHQSVSDGQVQQGSAQIQLDPRNELGHMGEFGAGDGKINIDAPNFGMDPSYGSGIRSTTSTQPDLAESSAGSSFDDARNISEHSVKEVKRQKLHRQKLCQIDRCDKYVQGGTSYCCRHGGKRICKHTGCTKIARDKKFCCAHGGGKRCVVEGCTTMAVGRIRKCTRHGGGRRCTASGCEKGAQGVSSFCINHGGGYRCIFEGCVKATRGKKHRFCPQHHQVQEQHA</sequence>
<dbReference type="EMBL" id="HBHR01022643">
    <property type="protein sequence ID" value="CAD9874044.1"/>
    <property type="molecule type" value="Transcribed_RNA"/>
</dbReference>
<dbReference type="PANTHER" id="PTHR31827:SF1">
    <property type="entry name" value="EMB|CAB89363.1"/>
    <property type="match status" value="1"/>
</dbReference>
<protein>
    <recommendedName>
        <fullName evidence="3">WRKY transcription factor 19</fullName>
    </recommendedName>
</protein>
<organism evidence="2">
    <name type="scientific">Fibrocapsa japonica</name>
    <dbReference type="NCBI Taxonomy" id="94617"/>
    <lineage>
        <taxon>Eukaryota</taxon>
        <taxon>Sar</taxon>
        <taxon>Stramenopiles</taxon>
        <taxon>Ochrophyta</taxon>
        <taxon>Raphidophyceae</taxon>
        <taxon>Chattonellales</taxon>
        <taxon>Chattonellaceae</taxon>
        <taxon>Fibrocapsa</taxon>
    </lineage>
</organism>
<proteinExistence type="predicted"/>
<reference evidence="2" key="1">
    <citation type="submission" date="2021-01" db="EMBL/GenBank/DDBJ databases">
        <authorList>
            <person name="Corre E."/>
            <person name="Pelletier E."/>
            <person name="Niang G."/>
            <person name="Scheremetjew M."/>
            <person name="Finn R."/>
            <person name="Kale V."/>
            <person name="Holt S."/>
            <person name="Cochrane G."/>
            <person name="Meng A."/>
            <person name="Brown T."/>
            <person name="Cohen L."/>
        </authorList>
    </citation>
    <scope>NUCLEOTIDE SEQUENCE</scope>
    <source>
        <strain evidence="2">CCMP1661</strain>
    </source>
</reference>
<feature type="compositionally biased region" description="Low complexity" evidence="1">
    <location>
        <begin position="59"/>
        <end position="87"/>
    </location>
</feature>
<name>A0A7S2V5K9_9STRA</name>
<accession>A0A7S2V5K9</accession>
<dbReference type="AlphaFoldDB" id="A0A7S2V5K9"/>
<evidence type="ECO:0000256" key="1">
    <source>
        <dbReference type="SAM" id="MobiDB-lite"/>
    </source>
</evidence>